<feature type="transmembrane region" description="Helical" evidence="2">
    <location>
        <begin position="265"/>
        <end position="289"/>
    </location>
</feature>
<evidence type="ECO:0000313" key="4">
    <source>
        <dbReference type="Proteomes" id="UP000434172"/>
    </source>
</evidence>
<accession>A0A8H3WTT2</accession>
<dbReference type="EMBL" id="WOWK01000006">
    <property type="protein sequence ID" value="KAF0330752.1"/>
    <property type="molecule type" value="Genomic_DNA"/>
</dbReference>
<feature type="compositionally biased region" description="Polar residues" evidence="1">
    <location>
        <begin position="42"/>
        <end position="55"/>
    </location>
</feature>
<dbReference type="Proteomes" id="UP000434172">
    <property type="component" value="Unassembled WGS sequence"/>
</dbReference>
<evidence type="ECO:0000256" key="2">
    <source>
        <dbReference type="SAM" id="Phobius"/>
    </source>
</evidence>
<feature type="transmembrane region" description="Helical" evidence="2">
    <location>
        <begin position="232"/>
        <end position="253"/>
    </location>
</feature>
<name>A0A8H3WTT2_9PEZI</name>
<sequence length="360" mass="39155">MAGSQESPKPKAAPDMAANTQDAQVEAAKDVDVTTDDVPNALETTESNKATGSQVPPTPTKVNAGMNRLAERMMKLENGRPKPNLFPPCEPLNIPRRNRTSYANNSPFQLTAEDWPLPEPAVATDNIVSSDPNIPSIRVKNTDPEAGPSSNVPPVKTVNIQSPHHLQVVDTRTRPAPKANDATNTTPAKKEKKKKTTFWDKLDRVLGLHRVRAFGDETGNGRLVAKKSTYRTILLVGIALMVSFLASIIVVVADGGRGGEPEMGAGWWAWMACSAVGFVGAIVMFVWAVQHKKKVLFHINIRAQVLRQLERADVEMNLVSGRPSNNEQQTQRARAAAEGSGTKCLKTGGIYKKGEWAEKK</sequence>
<evidence type="ECO:0000313" key="3">
    <source>
        <dbReference type="EMBL" id="KAF0330752.1"/>
    </source>
</evidence>
<keyword evidence="2" id="KW-1133">Transmembrane helix</keyword>
<dbReference type="OrthoDB" id="4827273at2759"/>
<proteinExistence type="predicted"/>
<comment type="caution">
    <text evidence="3">The sequence shown here is derived from an EMBL/GenBank/DDBJ whole genome shotgun (WGS) entry which is preliminary data.</text>
</comment>
<organism evidence="3 4">
    <name type="scientific">Colletotrichum asianum</name>
    <dbReference type="NCBI Taxonomy" id="702518"/>
    <lineage>
        <taxon>Eukaryota</taxon>
        <taxon>Fungi</taxon>
        <taxon>Dikarya</taxon>
        <taxon>Ascomycota</taxon>
        <taxon>Pezizomycotina</taxon>
        <taxon>Sordariomycetes</taxon>
        <taxon>Hypocreomycetidae</taxon>
        <taxon>Glomerellales</taxon>
        <taxon>Glomerellaceae</taxon>
        <taxon>Colletotrichum</taxon>
        <taxon>Colletotrichum gloeosporioides species complex</taxon>
    </lineage>
</organism>
<evidence type="ECO:0000256" key="1">
    <source>
        <dbReference type="SAM" id="MobiDB-lite"/>
    </source>
</evidence>
<dbReference type="AlphaFoldDB" id="A0A8H3WTT2"/>
<keyword evidence="4" id="KW-1185">Reference proteome</keyword>
<keyword evidence="2" id="KW-0472">Membrane</keyword>
<feature type="compositionally biased region" description="Polar residues" evidence="1">
    <location>
        <begin position="322"/>
        <end position="331"/>
    </location>
</feature>
<gene>
    <name evidence="3" type="ORF">GQ607_002156</name>
</gene>
<reference evidence="3 4" key="1">
    <citation type="submission" date="2019-12" db="EMBL/GenBank/DDBJ databases">
        <title>A genome sequence resource for the geographically widespread anthracnose pathogen Colletotrichum asianum.</title>
        <authorList>
            <person name="Meng Y."/>
        </authorList>
    </citation>
    <scope>NUCLEOTIDE SEQUENCE [LARGE SCALE GENOMIC DNA]</scope>
    <source>
        <strain evidence="3 4">ICMP 18580</strain>
    </source>
</reference>
<keyword evidence="2" id="KW-0812">Transmembrane</keyword>
<feature type="region of interest" description="Disordered" evidence="1">
    <location>
        <begin position="1"/>
        <end position="63"/>
    </location>
</feature>
<feature type="region of interest" description="Disordered" evidence="1">
    <location>
        <begin position="173"/>
        <end position="194"/>
    </location>
</feature>
<feature type="region of interest" description="Disordered" evidence="1">
    <location>
        <begin position="320"/>
        <end position="340"/>
    </location>
</feature>
<protein>
    <submittedName>
        <fullName evidence="3">Uncharacterized protein</fullName>
    </submittedName>
</protein>